<protein>
    <submittedName>
        <fullName evidence="4">2-polyprenylphenol hydroxylase-like oxidoreductase</fullName>
    </submittedName>
</protein>
<dbReference type="RefSeq" id="WP_015614721.1">
    <property type="nucleotide sequence ID" value="NC_021182.1"/>
</dbReference>
<dbReference type="InterPro" id="IPR017927">
    <property type="entry name" value="FAD-bd_FR_type"/>
</dbReference>
<dbReference type="AlphaFoldDB" id="R4K782"/>
<keyword evidence="1" id="KW-0274">FAD</keyword>
<feature type="binding site" evidence="2">
    <location>
        <position position="230"/>
    </location>
    <ligand>
        <name>[2Fe-2S] cluster</name>
        <dbReference type="ChEBI" id="CHEBI:190135"/>
    </ligand>
</feature>
<dbReference type="KEGG" id="cpas:Clopa_1424"/>
<evidence type="ECO:0000259" key="3">
    <source>
        <dbReference type="PROSITE" id="PS51384"/>
    </source>
</evidence>
<dbReference type="PIRSF" id="PIRSF006816">
    <property type="entry name" value="Cyc3_hyd_g"/>
    <property type="match status" value="1"/>
</dbReference>
<evidence type="ECO:0000256" key="2">
    <source>
        <dbReference type="PIRSR" id="PIRSR006816-2"/>
    </source>
</evidence>
<keyword evidence="1" id="KW-0285">Flavoprotein</keyword>
<gene>
    <name evidence="4" type="ORF">Clopa_1424</name>
</gene>
<keyword evidence="2" id="KW-0479">Metal-binding</keyword>
<comment type="cofactor">
    <cofactor evidence="1">
        <name>FAD</name>
        <dbReference type="ChEBI" id="CHEBI:57692"/>
    </cofactor>
    <text evidence="1">Binds 1 FAD per subunit.</text>
</comment>
<dbReference type="HOGENOM" id="CLU_003827_1_0_9"/>
<dbReference type="EMBL" id="CP003261">
    <property type="protein sequence ID" value="AGK96399.1"/>
    <property type="molecule type" value="Genomic_DNA"/>
</dbReference>
<dbReference type="eggNOG" id="COG0543">
    <property type="taxonomic scope" value="Bacteria"/>
</dbReference>
<feature type="binding site" evidence="2">
    <location>
        <position position="245"/>
    </location>
    <ligand>
        <name>[2Fe-2S] cluster</name>
        <dbReference type="ChEBI" id="CHEBI:190135"/>
    </ligand>
</feature>
<dbReference type="Gene3D" id="2.40.30.10">
    <property type="entry name" value="Translation factors"/>
    <property type="match status" value="1"/>
</dbReference>
<comment type="cofactor">
    <cofactor evidence="2">
        <name>[2Fe-2S] cluster</name>
        <dbReference type="ChEBI" id="CHEBI:190135"/>
    </cofactor>
    <text evidence="2">Binds 1 [2Fe-2S] cluster per subunit.</text>
</comment>
<sequence>MFKILDTNKDVNDIYTMKIIAPRVAKSIKPGQFVILRIDEKGERNPFPIADYDVKEETVTIVFRKNGELSTEQLAGLKAGDSILDLVGPIGQASLLFSENINDLKNKNILFVTDDLSAARVYPAMSWLYKNNVESDALIAFDTYKDIVFKERIEAVANKVYVLTKDGSEGIKGTVSNSLEGILQGEKKYDIVVAIGLTELMREVSVITKEYNIKTIVSLTTLMLDGIGMCGGCRLTIGGNVKFACQDGPEFDGHLVDFEEVKRRENLYSSYEAKLKYRQKHGNCNHSENEVTIGLEEENHE</sequence>
<dbReference type="InterPro" id="IPR019480">
    <property type="entry name" value="Dihydroorotate_DH_Fe-S-bd"/>
</dbReference>
<evidence type="ECO:0000313" key="4">
    <source>
        <dbReference type="EMBL" id="AGK96399.1"/>
    </source>
</evidence>
<dbReference type="GO" id="GO:0016491">
    <property type="term" value="F:oxidoreductase activity"/>
    <property type="evidence" value="ECO:0007669"/>
    <property type="project" value="InterPro"/>
</dbReference>
<dbReference type="Proteomes" id="UP000013523">
    <property type="component" value="Chromosome"/>
</dbReference>
<proteinExistence type="predicted"/>
<keyword evidence="2" id="KW-0411">Iron-sulfur</keyword>
<organism evidence="4 5">
    <name type="scientific">Clostridium pasteurianum BC1</name>
    <dbReference type="NCBI Taxonomy" id="86416"/>
    <lineage>
        <taxon>Bacteria</taxon>
        <taxon>Bacillati</taxon>
        <taxon>Bacillota</taxon>
        <taxon>Clostridia</taxon>
        <taxon>Eubacteriales</taxon>
        <taxon>Clostridiaceae</taxon>
        <taxon>Clostridium</taxon>
    </lineage>
</organism>
<dbReference type="SUPFAM" id="SSF52343">
    <property type="entry name" value="Ferredoxin reductase-like, C-terminal NADP-linked domain"/>
    <property type="match status" value="1"/>
</dbReference>
<dbReference type="InterPro" id="IPR050353">
    <property type="entry name" value="PyrK_electron_transfer"/>
</dbReference>
<dbReference type="STRING" id="86416.Clopa_1424"/>
<dbReference type="PROSITE" id="PS51384">
    <property type="entry name" value="FAD_FR"/>
    <property type="match status" value="1"/>
</dbReference>
<dbReference type="GO" id="GO:0006221">
    <property type="term" value="P:pyrimidine nucleotide biosynthetic process"/>
    <property type="evidence" value="ECO:0007669"/>
    <property type="project" value="InterPro"/>
</dbReference>
<reference evidence="4 5" key="1">
    <citation type="submission" date="2012-01" db="EMBL/GenBank/DDBJ databases">
        <title>Complete sequence of chromosome of Clostridium pasteurianum BC1.</title>
        <authorList>
            <consortium name="US DOE Joint Genome Institute"/>
            <person name="Lucas S."/>
            <person name="Han J."/>
            <person name="Lapidus A."/>
            <person name="Cheng J.-F."/>
            <person name="Goodwin L."/>
            <person name="Pitluck S."/>
            <person name="Peters L."/>
            <person name="Mikhailova N."/>
            <person name="Teshima H."/>
            <person name="Detter J.C."/>
            <person name="Han C."/>
            <person name="Tapia R."/>
            <person name="Land M."/>
            <person name="Hauser L."/>
            <person name="Kyrpides N."/>
            <person name="Ivanova N."/>
            <person name="Pagani I."/>
            <person name="Dunn J."/>
            <person name="Taghavi S."/>
            <person name="Francis A."/>
            <person name="van der Lelie D."/>
            <person name="Woyke T."/>
        </authorList>
    </citation>
    <scope>NUCLEOTIDE SEQUENCE [LARGE SCALE GENOMIC DNA]</scope>
    <source>
        <strain evidence="4 5">BC1</strain>
    </source>
</reference>
<feature type="binding site" evidence="2">
    <location>
        <position position="233"/>
    </location>
    <ligand>
        <name>[2Fe-2S] cluster</name>
        <dbReference type="ChEBI" id="CHEBI:190135"/>
    </ligand>
</feature>
<keyword evidence="2" id="KW-0408">Iron</keyword>
<dbReference type="NCBIfam" id="NF004862">
    <property type="entry name" value="PRK06222.1"/>
    <property type="match status" value="1"/>
</dbReference>
<dbReference type="GO" id="GO:0051537">
    <property type="term" value="F:2 iron, 2 sulfur cluster binding"/>
    <property type="evidence" value="ECO:0007669"/>
    <property type="project" value="UniProtKB-KW"/>
</dbReference>
<dbReference type="Gene3D" id="3.40.50.80">
    <property type="entry name" value="Nucleotide-binding domain of ferredoxin-NADP reductase (FNR) module"/>
    <property type="match status" value="1"/>
</dbReference>
<dbReference type="PANTHER" id="PTHR43513">
    <property type="entry name" value="DIHYDROOROTATE DEHYDROGENASE B (NAD(+)), ELECTRON TRANSFER SUBUNIT"/>
    <property type="match status" value="1"/>
</dbReference>
<accession>R4K782</accession>
<feature type="domain" description="FAD-binding FR-type" evidence="3">
    <location>
        <begin position="1"/>
        <end position="96"/>
    </location>
</feature>
<dbReference type="GO" id="GO:0050660">
    <property type="term" value="F:flavin adenine dinucleotide binding"/>
    <property type="evidence" value="ECO:0007669"/>
    <property type="project" value="InterPro"/>
</dbReference>
<feature type="binding site" evidence="1">
    <location>
        <begin position="62"/>
        <end position="64"/>
    </location>
    <ligand>
        <name>FAD</name>
        <dbReference type="ChEBI" id="CHEBI:57692"/>
    </ligand>
</feature>
<dbReference type="GO" id="GO:0046872">
    <property type="term" value="F:metal ion binding"/>
    <property type="evidence" value="ECO:0007669"/>
    <property type="project" value="UniProtKB-KW"/>
</dbReference>
<dbReference type="InterPro" id="IPR039261">
    <property type="entry name" value="FNR_nucleotide-bd"/>
</dbReference>
<dbReference type="Pfam" id="PF10418">
    <property type="entry name" value="DHODB_Fe-S_bind"/>
    <property type="match status" value="1"/>
</dbReference>
<keyword evidence="2" id="KW-0001">2Fe-2S</keyword>
<dbReference type="PATRIC" id="fig|86416.3.peg.1422"/>
<name>R4K782_CLOPA</name>
<dbReference type="InterPro" id="IPR017938">
    <property type="entry name" value="Riboflavin_synthase-like_b-brl"/>
</dbReference>
<dbReference type="CDD" id="cd06219">
    <property type="entry name" value="DHOD_e_trans_like1"/>
    <property type="match status" value="1"/>
</dbReference>
<dbReference type="OrthoDB" id="9778346at2"/>
<evidence type="ECO:0000313" key="5">
    <source>
        <dbReference type="Proteomes" id="UP000013523"/>
    </source>
</evidence>
<evidence type="ECO:0000256" key="1">
    <source>
        <dbReference type="PIRSR" id="PIRSR006816-1"/>
    </source>
</evidence>
<dbReference type="SUPFAM" id="SSF63380">
    <property type="entry name" value="Riboflavin synthase domain-like"/>
    <property type="match status" value="1"/>
</dbReference>
<dbReference type="InterPro" id="IPR012165">
    <property type="entry name" value="Cyt_c3_hydrogenase_gsu"/>
</dbReference>
<keyword evidence="5" id="KW-1185">Reference proteome</keyword>
<dbReference type="PANTHER" id="PTHR43513:SF3">
    <property type="entry name" value="DIHYDROOROTATE DEHYDROGENASE B (NAD(+)), ELECTRON TRANSFER SUBUNIT-RELATED"/>
    <property type="match status" value="1"/>
</dbReference>